<dbReference type="Proteomes" id="UP001209878">
    <property type="component" value="Unassembled WGS sequence"/>
</dbReference>
<dbReference type="EMBL" id="JAODUO010001410">
    <property type="protein sequence ID" value="KAK2164511.1"/>
    <property type="molecule type" value="Genomic_DNA"/>
</dbReference>
<keyword evidence="2" id="KW-1185">Reference proteome</keyword>
<proteinExistence type="predicted"/>
<evidence type="ECO:0000313" key="2">
    <source>
        <dbReference type="Proteomes" id="UP001209878"/>
    </source>
</evidence>
<gene>
    <name evidence="1" type="ORF">NP493_1392g00003</name>
</gene>
<evidence type="ECO:0000313" key="1">
    <source>
        <dbReference type="EMBL" id="KAK2164511.1"/>
    </source>
</evidence>
<sequence>MCVSSCPEYSMVEPSWLTCRPDPVHRHPLTPRMSSLYLFISRMTCANFEASFIVRTFHVRMLILGLGPSKLSVAHLPSWCRLSAGVVMLPGWLKSAMGPLVVVSIVVVSVT</sequence>
<organism evidence="1 2">
    <name type="scientific">Ridgeia piscesae</name>
    <name type="common">Tubeworm</name>
    <dbReference type="NCBI Taxonomy" id="27915"/>
    <lineage>
        <taxon>Eukaryota</taxon>
        <taxon>Metazoa</taxon>
        <taxon>Spiralia</taxon>
        <taxon>Lophotrochozoa</taxon>
        <taxon>Annelida</taxon>
        <taxon>Polychaeta</taxon>
        <taxon>Sedentaria</taxon>
        <taxon>Canalipalpata</taxon>
        <taxon>Sabellida</taxon>
        <taxon>Siboglinidae</taxon>
        <taxon>Ridgeia</taxon>
    </lineage>
</organism>
<accession>A0AAD9K4R3</accession>
<comment type="caution">
    <text evidence="1">The sequence shown here is derived from an EMBL/GenBank/DDBJ whole genome shotgun (WGS) entry which is preliminary data.</text>
</comment>
<name>A0AAD9K4R3_RIDPI</name>
<dbReference type="AlphaFoldDB" id="A0AAD9K4R3"/>
<protein>
    <submittedName>
        <fullName evidence="1">Uncharacterized protein</fullName>
    </submittedName>
</protein>
<reference evidence="1" key="1">
    <citation type="journal article" date="2023" name="Mol. Biol. Evol.">
        <title>Third-Generation Sequencing Reveals the Adaptive Role of the Epigenome in Three Deep-Sea Polychaetes.</title>
        <authorList>
            <person name="Perez M."/>
            <person name="Aroh O."/>
            <person name="Sun Y."/>
            <person name="Lan Y."/>
            <person name="Juniper S.K."/>
            <person name="Young C.R."/>
            <person name="Angers B."/>
            <person name="Qian P.Y."/>
        </authorList>
    </citation>
    <scope>NUCLEOTIDE SEQUENCE</scope>
    <source>
        <strain evidence="1">R07B-5</strain>
    </source>
</reference>